<sequence length="871" mass="98996">MQKSNNEGGKSRTVERINGVCANESILSIAKSRDTRKGNEELYDNHELPQICQDNVFHITKYSNGLSNCLEVSIFGLNDNASEEYLFNLFKSDDKGYEILDLIIAYHPNTKRHMKMGVLTFSNDKDAQDFCEEYDKKAILGETIHCRMDRCGFGMAHEFEKVTGEVYPPLKRFKDVSDADFQRWKMIWLNGEFDATNSDLGMSSDLRAKSVGSTKAISAKIVTSTTRQYSPDRKSKTLKRDWLPSSPDTKDTLPNPKKGRSNSYDDKSHPSKSSSNILSTNWSDSERICKKNLTHRRSARLESKDEFSLLKRDRDPSRSKDRIRDSPPPKKIRSQLNISETPKNITSFAKPKVTTDTDSPKANLNCFGIFKNVTNISENGPSTSVVTTPKQKEVCNWSTFNESSKVQCVAKDDNVKEERKDEEQGCLLRHKKKSKVSSHFSKENQENIVPKVVESKGNVEVMSNNEDGMIMKPKSKIIESIYSDVEMIAPQTAVLISSESRAILSDMFSEYFHEGALEPEISKECEDYSATAYDDLPVDDFVEAMLNSELEEDAHRFEVLNLFSLAKQSVPIEKRRPATIAEKNKMIYEFEGGYADESDRLLLHDVLNDDEYVDVLLTLKSLNVETTFTAAPVSHETPESLTRALKYNNQMYFYNDSSMGNVAPTSSGCSRQHDNEVNNALHRTEISKEDESAQLYEKKKNRQEKSYSRHVPSGAGNTVEAGTMNPLKYRKKLIQFKKSTIHGYGLFALEDIFPDEMIIEYVGQKVRSNVSDVREKAYEKRGMGSSYLFRVDEQVVIDATLTGNVARFINHCCVPNCYAKVITVDKDPRIVFYSKTLIKKGDEITYDYKFPLEDEKIPCYCGHPGCRKFLN</sequence>
<reference evidence="2" key="1">
    <citation type="submission" date="2016-11" db="UniProtKB">
        <authorList>
            <consortium name="WormBaseParasite"/>
        </authorList>
    </citation>
    <scope>IDENTIFICATION</scope>
    <source>
        <strain evidence="2">KR3021</strain>
    </source>
</reference>
<proteinExistence type="predicted"/>
<evidence type="ECO:0000313" key="2">
    <source>
        <dbReference type="WBParaSite" id="RSKR_0000161300.1"/>
    </source>
</evidence>
<dbReference type="Proteomes" id="UP000095286">
    <property type="component" value="Unplaced"/>
</dbReference>
<dbReference type="WBParaSite" id="RSKR_0000161300.1">
    <property type="protein sequence ID" value="RSKR_0000161300.1"/>
    <property type="gene ID" value="RSKR_0000161300"/>
</dbReference>
<protein>
    <submittedName>
        <fullName evidence="2">Histone-lysine N-methyltransferase</fullName>
    </submittedName>
</protein>
<evidence type="ECO:0000313" key="1">
    <source>
        <dbReference type="Proteomes" id="UP000095286"/>
    </source>
</evidence>
<name>A0AC35TLR7_9BILA</name>
<accession>A0AC35TLR7</accession>
<organism evidence="1 2">
    <name type="scientific">Rhabditophanes sp. KR3021</name>
    <dbReference type="NCBI Taxonomy" id="114890"/>
    <lineage>
        <taxon>Eukaryota</taxon>
        <taxon>Metazoa</taxon>
        <taxon>Ecdysozoa</taxon>
        <taxon>Nematoda</taxon>
        <taxon>Chromadorea</taxon>
        <taxon>Rhabditida</taxon>
        <taxon>Tylenchina</taxon>
        <taxon>Panagrolaimomorpha</taxon>
        <taxon>Strongyloidoidea</taxon>
        <taxon>Alloionematidae</taxon>
        <taxon>Rhabditophanes</taxon>
    </lineage>
</organism>